<evidence type="ECO:0000256" key="4">
    <source>
        <dbReference type="ARBA" id="ARBA00022475"/>
    </source>
</evidence>
<dbReference type="NCBIfam" id="TIGR01711">
    <property type="entry name" value="gspJ"/>
    <property type="match status" value="1"/>
</dbReference>
<dbReference type="InterPro" id="IPR051621">
    <property type="entry name" value="T2SS_protein_J"/>
</dbReference>
<dbReference type="SUPFAM" id="SSF54523">
    <property type="entry name" value="Pili subunits"/>
    <property type="match status" value="1"/>
</dbReference>
<dbReference type="GO" id="GO:0015628">
    <property type="term" value="P:protein secretion by the type II secretion system"/>
    <property type="evidence" value="ECO:0007669"/>
    <property type="project" value="InterPro"/>
</dbReference>
<evidence type="ECO:0000313" key="12">
    <source>
        <dbReference type="Proteomes" id="UP000009080"/>
    </source>
</evidence>
<evidence type="ECO:0000256" key="10">
    <source>
        <dbReference type="SAM" id="Phobius"/>
    </source>
</evidence>
<evidence type="ECO:0000256" key="7">
    <source>
        <dbReference type="ARBA" id="ARBA00022692"/>
    </source>
</evidence>
<dbReference type="OrthoDB" id="9794345at2"/>
<keyword evidence="9 10" id="KW-0472">Membrane</keyword>
<reference evidence="11 12" key="1">
    <citation type="journal article" date="2009" name="PLoS ONE">
        <title>The complete genome of Teredinibacter turnerae T7901: an intracellular endosymbiont of marine wood-boring bivalves (shipworms).</title>
        <authorList>
            <person name="Yang J.C."/>
            <person name="Madupu R."/>
            <person name="Durkin A.S."/>
            <person name="Ekborg N.A."/>
            <person name="Pedamallu C.S."/>
            <person name="Hostetler J.B."/>
            <person name="Radune D."/>
            <person name="Toms B.S."/>
            <person name="Henrissat B."/>
            <person name="Coutinho P.M."/>
            <person name="Schwarz S."/>
            <person name="Field L."/>
            <person name="Trindade-Silva A.E."/>
            <person name="Soares C.A.G."/>
            <person name="Elshahawi S."/>
            <person name="Hanora A."/>
            <person name="Schmidt E.W."/>
            <person name="Haygood M.G."/>
            <person name="Posfai J."/>
            <person name="Benner J."/>
            <person name="Madinger C."/>
            <person name="Nove J."/>
            <person name="Anton B."/>
            <person name="Chaudhary K."/>
            <person name="Foster J."/>
            <person name="Holman A."/>
            <person name="Kumar S."/>
            <person name="Lessard P.A."/>
            <person name="Luyten Y.A."/>
            <person name="Slatko B."/>
            <person name="Wood N."/>
            <person name="Wu B."/>
            <person name="Teplitski M."/>
            <person name="Mougous J.D."/>
            <person name="Ward N."/>
            <person name="Eisen J.A."/>
            <person name="Badger J.H."/>
            <person name="Distel D.L."/>
        </authorList>
    </citation>
    <scope>NUCLEOTIDE SEQUENCE [LARGE SCALE GENOMIC DNA]</scope>
    <source>
        <strain evidence="12">ATCC 39867 / T7901</strain>
    </source>
</reference>
<evidence type="ECO:0000256" key="6">
    <source>
        <dbReference type="ARBA" id="ARBA00022519"/>
    </source>
</evidence>
<dbReference type="Gene3D" id="2.10.70.20">
    <property type="entry name" value="gspk-gspi-gspj complex like domains"/>
    <property type="match status" value="1"/>
</dbReference>
<keyword evidence="5" id="KW-0488">Methylation</keyword>
<evidence type="ECO:0000256" key="2">
    <source>
        <dbReference type="ARBA" id="ARBA00011084"/>
    </source>
</evidence>
<gene>
    <name evidence="11" type="primary">gspJ</name>
    <name evidence="11" type="ordered locus">TERTU_0271</name>
</gene>
<protein>
    <recommendedName>
        <fullName evidence="3">Type II secretion system protein J</fullName>
    </recommendedName>
</protein>
<evidence type="ECO:0000313" key="11">
    <source>
        <dbReference type="EMBL" id="ACR14506.1"/>
    </source>
</evidence>
<dbReference type="GO" id="GO:0015627">
    <property type="term" value="C:type II protein secretion system complex"/>
    <property type="evidence" value="ECO:0007669"/>
    <property type="project" value="InterPro"/>
</dbReference>
<dbReference type="PROSITE" id="PS00409">
    <property type="entry name" value="PROKAR_NTER_METHYL"/>
    <property type="match status" value="1"/>
</dbReference>
<keyword evidence="12" id="KW-1185">Reference proteome</keyword>
<dbReference type="NCBIfam" id="TIGR02532">
    <property type="entry name" value="IV_pilin_GFxxxE"/>
    <property type="match status" value="1"/>
</dbReference>
<dbReference type="Pfam" id="PF07963">
    <property type="entry name" value="N_methyl"/>
    <property type="match status" value="1"/>
</dbReference>
<comment type="subcellular location">
    <subcellularLocation>
        <location evidence="1">Cell inner membrane</location>
        <topology evidence="1">Single-pass membrane protein</topology>
    </subcellularLocation>
</comment>
<dbReference type="STRING" id="377629.TERTU_0271"/>
<dbReference type="HOGENOM" id="CLU_093850_1_0_6"/>
<evidence type="ECO:0000256" key="8">
    <source>
        <dbReference type="ARBA" id="ARBA00022989"/>
    </source>
</evidence>
<sequence>MKKSSSKPYSNSRKQQGMTLLEVLIATFVMAMIATMAFGALNVSDRSREVSEDRMKDIQRLDRIWLMMENDLNNALGYARGSENAFSSVGGTDYNGVLPAMQVSYGGEFSLVLMRGGWANPLHFPRTELARVAYKLDQDNILWRYSWMDPANVDEDYARKQKVMAGVDDLKIQVLPGNNQAKGYKEGPWVEEWPNGPPDQLPLAIEITIELKDRGEIKRLFTLAPGKFQG</sequence>
<keyword evidence="6" id="KW-0997">Cell inner membrane</keyword>
<organism evidence="11 12">
    <name type="scientific">Teredinibacter turnerae (strain ATCC 39867 / T7901)</name>
    <dbReference type="NCBI Taxonomy" id="377629"/>
    <lineage>
        <taxon>Bacteria</taxon>
        <taxon>Pseudomonadati</taxon>
        <taxon>Pseudomonadota</taxon>
        <taxon>Gammaproteobacteria</taxon>
        <taxon>Cellvibrionales</taxon>
        <taxon>Cellvibrionaceae</taxon>
        <taxon>Teredinibacter</taxon>
    </lineage>
</organism>
<dbReference type="GO" id="GO:0005886">
    <property type="term" value="C:plasma membrane"/>
    <property type="evidence" value="ECO:0007669"/>
    <property type="project" value="UniProtKB-SubCell"/>
</dbReference>
<feature type="transmembrane region" description="Helical" evidence="10">
    <location>
        <begin position="20"/>
        <end position="41"/>
    </location>
</feature>
<dbReference type="AlphaFoldDB" id="C5BM26"/>
<evidence type="ECO:0000256" key="9">
    <source>
        <dbReference type="ARBA" id="ARBA00023136"/>
    </source>
</evidence>
<evidence type="ECO:0000256" key="3">
    <source>
        <dbReference type="ARBA" id="ARBA00021539"/>
    </source>
</evidence>
<name>C5BM26_TERTT</name>
<dbReference type="InterPro" id="IPR045584">
    <property type="entry name" value="Pilin-like"/>
</dbReference>
<proteinExistence type="inferred from homology"/>
<dbReference type="PANTHER" id="PTHR39583">
    <property type="entry name" value="TYPE II SECRETION SYSTEM PROTEIN J-RELATED"/>
    <property type="match status" value="1"/>
</dbReference>
<comment type="similarity">
    <text evidence="2">Belongs to the GSP J family.</text>
</comment>
<evidence type="ECO:0000256" key="5">
    <source>
        <dbReference type="ARBA" id="ARBA00022481"/>
    </source>
</evidence>
<dbReference type="Gene3D" id="3.10.610.10">
    <property type="entry name" value="GSPII I/J protein-like"/>
    <property type="match status" value="1"/>
</dbReference>
<keyword evidence="7 10" id="KW-0812">Transmembrane</keyword>
<evidence type="ECO:0000256" key="1">
    <source>
        <dbReference type="ARBA" id="ARBA00004377"/>
    </source>
</evidence>
<keyword evidence="4" id="KW-1003">Cell membrane</keyword>
<dbReference type="RefSeq" id="WP_015820620.1">
    <property type="nucleotide sequence ID" value="NC_012997.1"/>
</dbReference>
<dbReference type="eggNOG" id="COG4795">
    <property type="taxonomic scope" value="Bacteria"/>
</dbReference>
<accession>C5BM26</accession>
<keyword evidence="8 10" id="KW-1133">Transmembrane helix</keyword>
<dbReference type="InterPro" id="IPR012902">
    <property type="entry name" value="N_methyl_site"/>
</dbReference>
<dbReference type="Proteomes" id="UP000009080">
    <property type="component" value="Chromosome"/>
</dbReference>
<dbReference type="PANTHER" id="PTHR39583:SF2">
    <property type="entry name" value="TYPE II SECRETION SYSTEM PROTEIN J"/>
    <property type="match status" value="1"/>
</dbReference>
<dbReference type="EMBL" id="CP001614">
    <property type="protein sequence ID" value="ACR14506.1"/>
    <property type="molecule type" value="Genomic_DNA"/>
</dbReference>
<dbReference type="Pfam" id="PF11612">
    <property type="entry name" value="T2SSJ"/>
    <property type="match status" value="1"/>
</dbReference>
<dbReference type="KEGG" id="ttu:TERTU_0271"/>
<dbReference type="InterPro" id="IPR010055">
    <property type="entry name" value="T2SS_protein-GspJ"/>
</dbReference>